<dbReference type="Pfam" id="PF13592">
    <property type="entry name" value="HTH_33"/>
    <property type="match status" value="1"/>
</dbReference>
<proteinExistence type="predicted"/>
<feature type="domain" description="Winged helix-turn helix" evidence="1">
    <location>
        <begin position="12"/>
        <end position="59"/>
    </location>
</feature>
<dbReference type="EMBL" id="SGIS01000023">
    <property type="protein sequence ID" value="RZF63648.1"/>
    <property type="molecule type" value="Genomic_DNA"/>
</dbReference>
<comment type="caution">
    <text evidence="2">The sequence shown here is derived from an EMBL/GenBank/DDBJ whole genome shotgun (WGS) entry which is preliminary data.</text>
</comment>
<dbReference type="InterPro" id="IPR025959">
    <property type="entry name" value="Winged_HTH_dom"/>
</dbReference>
<sequence>MRRLWSEGQYGVLRWRLVDLAQWLWDEFALSVTRDTLGRELRAIVYRKLSARPRHRARNLTTLAILKSLLRPSCASECGSERVGSLVKGVLQARRDGTGHTFLMASFSHA</sequence>
<evidence type="ECO:0000313" key="2">
    <source>
        <dbReference type="EMBL" id="RZF63648.1"/>
    </source>
</evidence>
<evidence type="ECO:0000259" key="1">
    <source>
        <dbReference type="Pfam" id="PF13592"/>
    </source>
</evidence>
<dbReference type="Proteomes" id="UP000292085">
    <property type="component" value="Unassembled WGS sequence"/>
</dbReference>
<protein>
    <submittedName>
        <fullName evidence="2">Winged helix-turn-helix domain-containing protein</fullName>
    </submittedName>
</protein>
<evidence type="ECO:0000313" key="3">
    <source>
        <dbReference type="Proteomes" id="UP000292085"/>
    </source>
</evidence>
<keyword evidence="3" id="KW-1185">Reference proteome</keyword>
<gene>
    <name evidence="2" type="ORF">EWE75_15060</name>
</gene>
<dbReference type="AlphaFoldDB" id="A0A4V2DD39"/>
<accession>A0A4V2DD39</accession>
<name>A0A4V2DD39_9SPHN</name>
<dbReference type="OrthoDB" id="2375382at2"/>
<reference evidence="2 3" key="1">
    <citation type="submission" date="2019-02" db="EMBL/GenBank/DDBJ databases">
        <authorList>
            <person name="Li Y."/>
        </authorList>
    </citation>
    <scope>NUCLEOTIDE SEQUENCE [LARGE SCALE GENOMIC DNA]</scope>
    <source>
        <strain evidence="2 3">3-7</strain>
    </source>
</reference>
<organism evidence="2 3">
    <name type="scientific">Sphingomonas populi</name>
    <dbReference type="NCBI Taxonomy" id="2484750"/>
    <lineage>
        <taxon>Bacteria</taxon>
        <taxon>Pseudomonadati</taxon>
        <taxon>Pseudomonadota</taxon>
        <taxon>Alphaproteobacteria</taxon>
        <taxon>Sphingomonadales</taxon>
        <taxon>Sphingomonadaceae</taxon>
        <taxon>Sphingomonas</taxon>
    </lineage>
</organism>